<dbReference type="AlphaFoldDB" id="A0AAD6THZ0"/>
<evidence type="ECO:0000256" key="1">
    <source>
        <dbReference type="ARBA" id="ARBA00006484"/>
    </source>
</evidence>
<sequence>MSGYDKTKASSQRAQEFYANTKARIQKIQSHLSNSPRGSRLKDKVCIITGVGSLKGIGRASALLFAHEGAKHLYLVDFDATNLPDLKATIEKLYPDVKVTTTQGDAADEALISGLCERALNEEGKLDVFFANAGIATADPLESATSKDFMNVMRVNSLSCFLALKYGSAAMKKTNESRGKNSSGGSIIMTASVAGLRSGAGTVDYSASKAAVNSMAKNGAYQLQKTDIRVNSVCPGLIETGMTTATFDYARQRGADAKIGQLNPLGRFGVAEEIAQAALFLASDDSSYVNGQNLAVDGGLSSSHPVIPGRWA</sequence>
<keyword evidence="5" id="KW-1185">Reference proteome</keyword>
<dbReference type="GO" id="GO:0016491">
    <property type="term" value="F:oxidoreductase activity"/>
    <property type="evidence" value="ECO:0007669"/>
    <property type="project" value="UniProtKB-KW"/>
</dbReference>
<evidence type="ECO:0000313" key="4">
    <source>
        <dbReference type="EMBL" id="KAJ7045630.1"/>
    </source>
</evidence>
<reference evidence="4" key="1">
    <citation type="submission" date="2023-03" db="EMBL/GenBank/DDBJ databases">
        <title>Massive genome expansion in bonnet fungi (Mycena s.s.) driven by repeated elements and novel gene families across ecological guilds.</title>
        <authorList>
            <consortium name="Lawrence Berkeley National Laboratory"/>
            <person name="Harder C.B."/>
            <person name="Miyauchi S."/>
            <person name="Viragh M."/>
            <person name="Kuo A."/>
            <person name="Thoen E."/>
            <person name="Andreopoulos B."/>
            <person name="Lu D."/>
            <person name="Skrede I."/>
            <person name="Drula E."/>
            <person name="Henrissat B."/>
            <person name="Morin E."/>
            <person name="Kohler A."/>
            <person name="Barry K."/>
            <person name="LaButti K."/>
            <person name="Morin E."/>
            <person name="Salamov A."/>
            <person name="Lipzen A."/>
            <person name="Mereny Z."/>
            <person name="Hegedus B."/>
            <person name="Baldrian P."/>
            <person name="Stursova M."/>
            <person name="Weitz H."/>
            <person name="Taylor A."/>
            <person name="Grigoriev I.V."/>
            <person name="Nagy L.G."/>
            <person name="Martin F."/>
            <person name="Kauserud H."/>
        </authorList>
    </citation>
    <scope>NUCLEOTIDE SEQUENCE</scope>
    <source>
        <strain evidence="4">CBHHK200</strain>
    </source>
</reference>
<dbReference type="CDD" id="cd05233">
    <property type="entry name" value="SDR_c"/>
    <property type="match status" value="1"/>
</dbReference>
<gene>
    <name evidence="4" type="ORF">C8F04DRAFT_1065531</name>
</gene>
<dbReference type="PANTHER" id="PTHR43180">
    <property type="entry name" value="3-OXOACYL-(ACYL-CARRIER-PROTEIN) REDUCTASE (AFU_ORTHOLOGUE AFUA_6G11210)"/>
    <property type="match status" value="1"/>
</dbReference>
<protein>
    <recommendedName>
        <fullName evidence="6">NAD(P)-binding protein</fullName>
    </recommendedName>
</protein>
<dbReference type="PRINTS" id="PR00081">
    <property type="entry name" value="GDHRDH"/>
</dbReference>
<comment type="caution">
    <text evidence="4">The sequence shown here is derived from an EMBL/GenBank/DDBJ whole genome shotgun (WGS) entry which is preliminary data.</text>
</comment>
<dbReference type="InterPro" id="IPR036291">
    <property type="entry name" value="NAD(P)-bd_dom_sf"/>
</dbReference>
<dbReference type="EMBL" id="JARJCM010000004">
    <property type="protein sequence ID" value="KAJ7045630.1"/>
    <property type="molecule type" value="Genomic_DNA"/>
</dbReference>
<proteinExistence type="inferred from homology"/>
<organism evidence="4 5">
    <name type="scientific">Mycena alexandri</name>
    <dbReference type="NCBI Taxonomy" id="1745969"/>
    <lineage>
        <taxon>Eukaryota</taxon>
        <taxon>Fungi</taxon>
        <taxon>Dikarya</taxon>
        <taxon>Basidiomycota</taxon>
        <taxon>Agaricomycotina</taxon>
        <taxon>Agaricomycetes</taxon>
        <taxon>Agaricomycetidae</taxon>
        <taxon>Agaricales</taxon>
        <taxon>Marasmiineae</taxon>
        <taxon>Mycenaceae</taxon>
        <taxon>Mycena</taxon>
    </lineage>
</organism>
<dbReference type="InterPro" id="IPR002347">
    <property type="entry name" value="SDR_fam"/>
</dbReference>
<evidence type="ECO:0000313" key="5">
    <source>
        <dbReference type="Proteomes" id="UP001218188"/>
    </source>
</evidence>
<dbReference type="PRINTS" id="PR00080">
    <property type="entry name" value="SDRFAMILY"/>
</dbReference>
<dbReference type="PANTHER" id="PTHR43180:SF66">
    <property type="entry name" value="SHORT-CHAIN DEHYDROGENASE_REDUCTASE FAMILY PROTEIN"/>
    <property type="match status" value="1"/>
</dbReference>
<evidence type="ECO:0000256" key="2">
    <source>
        <dbReference type="ARBA" id="ARBA00022857"/>
    </source>
</evidence>
<accession>A0AAD6THZ0</accession>
<keyword evidence="2" id="KW-0521">NADP</keyword>
<evidence type="ECO:0000256" key="3">
    <source>
        <dbReference type="ARBA" id="ARBA00023002"/>
    </source>
</evidence>
<dbReference type="Proteomes" id="UP001218188">
    <property type="component" value="Unassembled WGS sequence"/>
</dbReference>
<dbReference type="Pfam" id="PF13561">
    <property type="entry name" value="adh_short_C2"/>
    <property type="match status" value="1"/>
</dbReference>
<dbReference type="FunFam" id="3.40.50.720:FF:000084">
    <property type="entry name" value="Short-chain dehydrogenase reductase"/>
    <property type="match status" value="1"/>
</dbReference>
<dbReference type="InterPro" id="IPR020904">
    <property type="entry name" value="Sc_DH/Rdtase_CS"/>
</dbReference>
<comment type="similarity">
    <text evidence="1">Belongs to the short-chain dehydrogenases/reductases (SDR) family.</text>
</comment>
<dbReference type="Gene3D" id="3.40.50.720">
    <property type="entry name" value="NAD(P)-binding Rossmann-like Domain"/>
    <property type="match status" value="1"/>
</dbReference>
<dbReference type="PROSITE" id="PS00061">
    <property type="entry name" value="ADH_SHORT"/>
    <property type="match status" value="1"/>
</dbReference>
<dbReference type="SUPFAM" id="SSF51735">
    <property type="entry name" value="NAD(P)-binding Rossmann-fold domains"/>
    <property type="match status" value="1"/>
</dbReference>
<evidence type="ECO:0008006" key="6">
    <source>
        <dbReference type="Google" id="ProtNLM"/>
    </source>
</evidence>
<name>A0AAD6THZ0_9AGAR</name>
<keyword evidence="3" id="KW-0560">Oxidoreductase</keyword>